<sequence length="308" mass="35890">MNQSWRWWENTPGLSLSSHHDALLKRLENGPAKLLFYQKKEGYIRLIVEQEMFLWETYLSWERWRGFLAQISSLRQVSSLASDAKKLAFDIFCETFRLPQEFIHHGWLQIFTHGEIPLWFFPGGEDQALWEFFLPVAEKKVKNTSSRGLVVVDSTLGWSEAEKNLLFSLFQVDTVDVGFFSSILWEKTYRFLHVIAHGKDGKLFSNDKTFSLLPVVGEELCFFHCCEASPHTQSIVSHALAMGSQHVIATVESILDDGVLLEPILCFYRLLLQTNVRYAFHMTSLNFPYFAKVFRLFMPYRRLYTAHN</sequence>
<evidence type="ECO:0008006" key="3">
    <source>
        <dbReference type="Google" id="ProtNLM"/>
    </source>
</evidence>
<reference evidence="1" key="1">
    <citation type="submission" date="2021-04" db="EMBL/GenBank/DDBJ databases">
        <authorList>
            <person name="Postec A."/>
        </authorList>
    </citation>
    <scope>NUCLEOTIDE SEQUENCE</scope>
    <source>
        <strain evidence="1">F1F22</strain>
    </source>
</reference>
<dbReference type="EMBL" id="CP073355">
    <property type="protein sequence ID" value="URA10985.1"/>
    <property type="molecule type" value="Genomic_DNA"/>
</dbReference>
<reference evidence="1" key="2">
    <citation type="submission" date="2022-06" db="EMBL/GenBank/DDBJ databases">
        <title>Thermospira aquatica gen. nov., sp. nov.</title>
        <authorList>
            <person name="Ben Ali Gam Z."/>
            <person name="Labat M."/>
        </authorList>
    </citation>
    <scope>NUCLEOTIDE SEQUENCE</scope>
    <source>
        <strain evidence="1">F1F22</strain>
    </source>
</reference>
<evidence type="ECO:0000313" key="2">
    <source>
        <dbReference type="Proteomes" id="UP001056539"/>
    </source>
</evidence>
<dbReference type="KEGG" id="taqu:KDW03_04055"/>
<protein>
    <recommendedName>
        <fullName evidence="3">CHAT domain-containing protein</fullName>
    </recommendedName>
</protein>
<organism evidence="1 2">
    <name type="scientific">Thermospira aquatica</name>
    <dbReference type="NCBI Taxonomy" id="2828656"/>
    <lineage>
        <taxon>Bacteria</taxon>
        <taxon>Pseudomonadati</taxon>
        <taxon>Spirochaetota</taxon>
        <taxon>Spirochaetia</taxon>
        <taxon>Brevinematales</taxon>
        <taxon>Thermospiraceae</taxon>
        <taxon>Thermospira</taxon>
    </lineage>
</organism>
<dbReference type="AlphaFoldDB" id="A0AAX3BFC8"/>
<dbReference type="RefSeq" id="WP_271436116.1">
    <property type="nucleotide sequence ID" value="NZ_CP073355.1"/>
</dbReference>
<proteinExistence type="predicted"/>
<gene>
    <name evidence="1" type="ORF">KDW03_04055</name>
</gene>
<name>A0AAX3BFC8_9SPIR</name>
<evidence type="ECO:0000313" key="1">
    <source>
        <dbReference type="EMBL" id="URA10985.1"/>
    </source>
</evidence>
<accession>A0AAX3BFC8</accession>
<keyword evidence="2" id="KW-1185">Reference proteome</keyword>
<dbReference type="Proteomes" id="UP001056539">
    <property type="component" value="Chromosome"/>
</dbReference>